<feature type="transmembrane region" description="Helical" evidence="7">
    <location>
        <begin position="38"/>
        <end position="58"/>
    </location>
</feature>
<accession>A0AA40EUA4</accession>
<keyword evidence="3 7" id="KW-1133">Transmembrane helix</keyword>
<feature type="transmembrane region" description="Helical" evidence="7">
    <location>
        <begin position="194"/>
        <end position="212"/>
    </location>
</feature>
<keyword evidence="10" id="KW-1185">Reference proteome</keyword>
<feature type="domain" description="Rhodopsin" evidence="8">
    <location>
        <begin position="26"/>
        <end position="259"/>
    </location>
</feature>
<evidence type="ECO:0000256" key="4">
    <source>
        <dbReference type="ARBA" id="ARBA00023136"/>
    </source>
</evidence>
<evidence type="ECO:0000256" key="7">
    <source>
        <dbReference type="SAM" id="Phobius"/>
    </source>
</evidence>
<feature type="transmembrane region" description="Helical" evidence="7">
    <location>
        <begin position="6"/>
        <end position="26"/>
    </location>
</feature>
<gene>
    <name evidence="9" type="ORF">B0T18DRAFT_324771</name>
</gene>
<proteinExistence type="inferred from homology"/>
<dbReference type="Pfam" id="PF20684">
    <property type="entry name" value="Fung_rhodopsin"/>
    <property type="match status" value="1"/>
</dbReference>
<dbReference type="InterPro" id="IPR049326">
    <property type="entry name" value="Rhodopsin_dom_fungi"/>
</dbReference>
<dbReference type="PANTHER" id="PTHR33048:SF92">
    <property type="entry name" value="INTEGRAL MEMBRANE PROTEIN"/>
    <property type="match status" value="1"/>
</dbReference>
<comment type="similarity">
    <text evidence="5">Belongs to the SAT4 family.</text>
</comment>
<feature type="transmembrane region" description="Helical" evidence="7">
    <location>
        <begin position="120"/>
        <end position="141"/>
    </location>
</feature>
<evidence type="ECO:0000259" key="8">
    <source>
        <dbReference type="Pfam" id="PF20684"/>
    </source>
</evidence>
<keyword evidence="4 7" id="KW-0472">Membrane</keyword>
<feature type="transmembrane region" description="Helical" evidence="7">
    <location>
        <begin position="232"/>
        <end position="253"/>
    </location>
</feature>
<comment type="caution">
    <text evidence="9">The sequence shown here is derived from an EMBL/GenBank/DDBJ whole genome shotgun (WGS) entry which is preliminary data.</text>
</comment>
<evidence type="ECO:0000313" key="10">
    <source>
        <dbReference type="Proteomes" id="UP001172155"/>
    </source>
</evidence>
<dbReference type="InterPro" id="IPR052337">
    <property type="entry name" value="SAT4-like"/>
</dbReference>
<evidence type="ECO:0000313" key="9">
    <source>
        <dbReference type="EMBL" id="KAK0745698.1"/>
    </source>
</evidence>
<feature type="region of interest" description="Disordered" evidence="6">
    <location>
        <begin position="264"/>
        <end position="356"/>
    </location>
</feature>
<evidence type="ECO:0000256" key="1">
    <source>
        <dbReference type="ARBA" id="ARBA00004141"/>
    </source>
</evidence>
<sequence>MAEDNGPPMTITMVVCTVASFLCMSLRFYCKHLMSTRLAWDDAVLAFSWLLFLVFVIISIKCTDYGLGKHVFEADVTLFPRLLYLLPIGQFFAVISIAVSKSSFILTLLRLVTQPWQRAALWFMLATINGSMLSISVLQFFQCSTPDQPNCVAGNHVIGLGVFAAAYSAAMDLVLTAFPSVVIWKLQMIKREKVGIILSMSLGVIAGVIGIYKSSTIPYVSRDADFTFGTPIVLIWVVAEISATVLAASIPFFRPLVRKASQLRESSGKESSHSFGMSRMGGRSGHSKLGSLSNVQSKPVNSDNDSDRSILPPRNANNKNIVHKTEVFTVEYESADDVEKATNPSNTREQARREMF</sequence>
<dbReference type="EMBL" id="JAUKUD010000004">
    <property type="protein sequence ID" value="KAK0745698.1"/>
    <property type="molecule type" value="Genomic_DNA"/>
</dbReference>
<evidence type="ECO:0000256" key="2">
    <source>
        <dbReference type="ARBA" id="ARBA00022692"/>
    </source>
</evidence>
<organism evidence="9 10">
    <name type="scientific">Schizothecium vesticola</name>
    <dbReference type="NCBI Taxonomy" id="314040"/>
    <lineage>
        <taxon>Eukaryota</taxon>
        <taxon>Fungi</taxon>
        <taxon>Dikarya</taxon>
        <taxon>Ascomycota</taxon>
        <taxon>Pezizomycotina</taxon>
        <taxon>Sordariomycetes</taxon>
        <taxon>Sordariomycetidae</taxon>
        <taxon>Sordariales</taxon>
        <taxon>Schizotheciaceae</taxon>
        <taxon>Schizothecium</taxon>
    </lineage>
</organism>
<name>A0AA40EUA4_9PEZI</name>
<evidence type="ECO:0000256" key="5">
    <source>
        <dbReference type="ARBA" id="ARBA00038359"/>
    </source>
</evidence>
<evidence type="ECO:0000256" key="6">
    <source>
        <dbReference type="SAM" id="MobiDB-lite"/>
    </source>
</evidence>
<keyword evidence="2 7" id="KW-0812">Transmembrane</keyword>
<dbReference type="AlphaFoldDB" id="A0AA40EUA4"/>
<feature type="compositionally biased region" description="Polar residues" evidence="6">
    <location>
        <begin position="290"/>
        <end position="303"/>
    </location>
</feature>
<comment type="subcellular location">
    <subcellularLocation>
        <location evidence="1">Membrane</location>
        <topology evidence="1">Multi-pass membrane protein</topology>
    </subcellularLocation>
</comment>
<dbReference type="PANTHER" id="PTHR33048">
    <property type="entry name" value="PTH11-LIKE INTEGRAL MEMBRANE PROTEIN (AFU_ORTHOLOGUE AFUA_5G11245)"/>
    <property type="match status" value="1"/>
</dbReference>
<dbReference type="GO" id="GO:0016020">
    <property type="term" value="C:membrane"/>
    <property type="evidence" value="ECO:0007669"/>
    <property type="project" value="UniProtKB-SubCell"/>
</dbReference>
<dbReference type="Proteomes" id="UP001172155">
    <property type="component" value="Unassembled WGS sequence"/>
</dbReference>
<feature type="transmembrane region" description="Helical" evidence="7">
    <location>
        <begin position="161"/>
        <end position="182"/>
    </location>
</feature>
<evidence type="ECO:0000256" key="3">
    <source>
        <dbReference type="ARBA" id="ARBA00022989"/>
    </source>
</evidence>
<protein>
    <recommendedName>
        <fullName evidence="8">Rhodopsin domain-containing protein</fullName>
    </recommendedName>
</protein>
<reference evidence="9" key="1">
    <citation type="submission" date="2023-06" db="EMBL/GenBank/DDBJ databases">
        <title>Genome-scale phylogeny and comparative genomics of the fungal order Sordariales.</title>
        <authorList>
            <consortium name="Lawrence Berkeley National Laboratory"/>
            <person name="Hensen N."/>
            <person name="Bonometti L."/>
            <person name="Westerberg I."/>
            <person name="Brannstrom I.O."/>
            <person name="Guillou S."/>
            <person name="Cros-Aarteil S."/>
            <person name="Calhoun S."/>
            <person name="Haridas S."/>
            <person name="Kuo A."/>
            <person name="Mondo S."/>
            <person name="Pangilinan J."/>
            <person name="Riley R."/>
            <person name="LaButti K."/>
            <person name="Andreopoulos B."/>
            <person name="Lipzen A."/>
            <person name="Chen C."/>
            <person name="Yanf M."/>
            <person name="Daum C."/>
            <person name="Ng V."/>
            <person name="Clum A."/>
            <person name="Steindorff A."/>
            <person name="Ohm R."/>
            <person name="Martin F."/>
            <person name="Silar P."/>
            <person name="Natvig D."/>
            <person name="Lalanne C."/>
            <person name="Gautier V."/>
            <person name="Ament-velasquez S.L."/>
            <person name="Kruys A."/>
            <person name="Hutchinson M.I."/>
            <person name="Powell A.J."/>
            <person name="Barry K."/>
            <person name="Miller A.N."/>
            <person name="Grigoriev I.V."/>
            <person name="Debuchy R."/>
            <person name="Gladieux P."/>
            <person name="Thoren M.H."/>
            <person name="Johannesson H."/>
        </authorList>
    </citation>
    <scope>NUCLEOTIDE SEQUENCE</scope>
    <source>
        <strain evidence="9">SMH3187-1</strain>
    </source>
</reference>